<name>A0ABD2JZX9_9BILA</name>
<accession>A0ABD2JZX9</accession>
<reference evidence="1 2" key="1">
    <citation type="submission" date="2024-10" db="EMBL/GenBank/DDBJ databases">
        <authorList>
            <person name="Kim D."/>
        </authorList>
    </citation>
    <scope>NUCLEOTIDE SEQUENCE [LARGE SCALE GENOMIC DNA]</scope>
    <source>
        <strain evidence="1">BH-2024</strain>
    </source>
</reference>
<dbReference type="Proteomes" id="UP001620626">
    <property type="component" value="Unassembled WGS sequence"/>
</dbReference>
<dbReference type="Gene3D" id="3.20.20.80">
    <property type="entry name" value="Glycosidases"/>
    <property type="match status" value="1"/>
</dbReference>
<dbReference type="AlphaFoldDB" id="A0ABD2JZX9"/>
<dbReference type="SUPFAM" id="SSF51445">
    <property type="entry name" value="(Trans)glycosidases"/>
    <property type="match status" value="1"/>
</dbReference>
<evidence type="ECO:0000313" key="1">
    <source>
        <dbReference type="EMBL" id="KAL3096176.1"/>
    </source>
</evidence>
<comment type="caution">
    <text evidence="1">The sequence shown here is derived from an EMBL/GenBank/DDBJ whole genome shotgun (WGS) entry which is preliminary data.</text>
</comment>
<gene>
    <name evidence="1" type="ORF">niasHT_029212</name>
</gene>
<evidence type="ECO:0008006" key="3">
    <source>
        <dbReference type="Google" id="ProtNLM"/>
    </source>
</evidence>
<protein>
    <recommendedName>
        <fullName evidence="3">Glycosyl hydrolase family 13 catalytic domain-containing protein</fullName>
    </recommendedName>
</protein>
<dbReference type="EMBL" id="JBICBT010000869">
    <property type="protein sequence ID" value="KAL3096176.1"/>
    <property type="molecule type" value="Genomic_DNA"/>
</dbReference>
<proteinExistence type="predicted"/>
<evidence type="ECO:0000313" key="2">
    <source>
        <dbReference type="Proteomes" id="UP001620626"/>
    </source>
</evidence>
<sequence>MVMVQSGQMGKETPRGASKWENKLFSSFGDLFTRRLASRVDGKEYTELIMLLQLALPGTPIIYYGDELGLRDVLNLKFPQGGPMPWALSSPFDN</sequence>
<dbReference type="InterPro" id="IPR017853">
    <property type="entry name" value="GH"/>
</dbReference>
<organism evidence="1 2">
    <name type="scientific">Heterodera trifolii</name>
    <dbReference type="NCBI Taxonomy" id="157864"/>
    <lineage>
        <taxon>Eukaryota</taxon>
        <taxon>Metazoa</taxon>
        <taxon>Ecdysozoa</taxon>
        <taxon>Nematoda</taxon>
        <taxon>Chromadorea</taxon>
        <taxon>Rhabditida</taxon>
        <taxon>Tylenchina</taxon>
        <taxon>Tylenchomorpha</taxon>
        <taxon>Tylenchoidea</taxon>
        <taxon>Heteroderidae</taxon>
        <taxon>Heteroderinae</taxon>
        <taxon>Heterodera</taxon>
    </lineage>
</organism>
<keyword evidence="2" id="KW-1185">Reference proteome</keyword>